<comment type="similarity">
    <text evidence="1 4">Belongs to the tRNA pseudouridine synthase TruA family.</text>
</comment>
<dbReference type="Proteomes" id="UP000046395">
    <property type="component" value="Unassembled WGS sequence"/>
</dbReference>
<protein>
    <recommendedName>
        <fullName evidence="4">tRNA pseudouridine synthase</fullName>
        <ecNumber evidence="4">5.4.99.12</ecNumber>
    </recommendedName>
</protein>
<dbReference type="InterPro" id="IPR020094">
    <property type="entry name" value="TruA/RsuA/RluB/E/F_N"/>
</dbReference>
<dbReference type="GO" id="GO:0005737">
    <property type="term" value="C:cytoplasm"/>
    <property type="evidence" value="ECO:0007669"/>
    <property type="project" value="TreeGrafter"/>
</dbReference>
<dbReference type="EC" id="5.4.99.12" evidence="4"/>
<dbReference type="InterPro" id="IPR020097">
    <property type="entry name" value="PsdUridine_synth_TruA_a/b_dom"/>
</dbReference>
<dbReference type="GO" id="GO:0005634">
    <property type="term" value="C:nucleus"/>
    <property type="evidence" value="ECO:0007669"/>
    <property type="project" value="TreeGrafter"/>
</dbReference>
<dbReference type="PANTHER" id="PTHR11142">
    <property type="entry name" value="PSEUDOURIDYLATE SYNTHASE"/>
    <property type="match status" value="1"/>
</dbReference>
<dbReference type="InterPro" id="IPR020095">
    <property type="entry name" value="PsdUridine_synth_TruA_C"/>
</dbReference>
<dbReference type="NCBIfam" id="TIGR00071">
    <property type="entry name" value="hisT_truA"/>
    <property type="match status" value="1"/>
</dbReference>
<dbReference type="GO" id="GO:0160147">
    <property type="term" value="F:tRNA pseudouridine(38-40) synthase activity"/>
    <property type="evidence" value="ECO:0007669"/>
    <property type="project" value="UniProtKB-EC"/>
</dbReference>
<reference evidence="8" key="1">
    <citation type="submission" date="2019-12" db="UniProtKB">
        <authorList>
            <consortium name="WormBaseParasite"/>
        </authorList>
    </citation>
    <scope>IDENTIFICATION</scope>
</reference>
<accession>A0A5S6QVK3</accession>
<evidence type="ECO:0000259" key="6">
    <source>
        <dbReference type="Pfam" id="PF01416"/>
    </source>
</evidence>
<dbReference type="InterPro" id="IPR001406">
    <property type="entry name" value="PsdUridine_synth_TruA"/>
</dbReference>
<dbReference type="GO" id="GO:1990481">
    <property type="term" value="P:mRNA pseudouridine synthesis"/>
    <property type="evidence" value="ECO:0007669"/>
    <property type="project" value="TreeGrafter"/>
</dbReference>
<dbReference type="Gene3D" id="3.30.70.580">
    <property type="entry name" value="Pseudouridine synthase I, catalytic domain, N-terminal subdomain"/>
    <property type="match status" value="1"/>
</dbReference>
<evidence type="ECO:0000256" key="5">
    <source>
        <dbReference type="SAM" id="MobiDB-lite"/>
    </source>
</evidence>
<evidence type="ECO:0000256" key="2">
    <source>
        <dbReference type="ARBA" id="ARBA00022694"/>
    </source>
</evidence>
<keyword evidence="3 4" id="KW-0413">Isomerase</keyword>
<dbReference type="Pfam" id="PF01416">
    <property type="entry name" value="PseudoU_synth_1"/>
    <property type="match status" value="1"/>
</dbReference>
<evidence type="ECO:0000256" key="3">
    <source>
        <dbReference type="ARBA" id="ARBA00023235"/>
    </source>
</evidence>
<comment type="catalytic activity">
    <reaction evidence="4">
        <text>uridine(38/39/40) in tRNA = pseudouridine(38/39/40) in tRNA</text>
        <dbReference type="Rhea" id="RHEA:22376"/>
        <dbReference type="Rhea" id="RHEA-COMP:10085"/>
        <dbReference type="Rhea" id="RHEA-COMP:10087"/>
        <dbReference type="ChEBI" id="CHEBI:65314"/>
        <dbReference type="ChEBI" id="CHEBI:65315"/>
        <dbReference type="EC" id="5.4.99.12"/>
    </reaction>
</comment>
<feature type="domain" description="Pseudouridine synthase I TruA alpha/beta" evidence="6">
    <location>
        <begin position="189"/>
        <end position="304"/>
    </location>
</feature>
<evidence type="ECO:0000313" key="7">
    <source>
        <dbReference type="Proteomes" id="UP000046395"/>
    </source>
</evidence>
<dbReference type="PANTHER" id="PTHR11142:SF5">
    <property type="entry name" value="TRNA PSEUDOURIDINE(38_39) SYNTHASE"/>
    <property type="match status" value="1"/>
</dbReference>
<keyword evidence="2 4" id="KW-0819">tRNA processing</keyword>
<dbReference type="STRING" id="70415.A0A5S6QVK3"/>
<dbReference type="GO" id="GO:0003723">
    <property type="term" value="F:RNA binding"/>
    <property type="evidence" value="ECO:0007669"/>
    <property type="project" value="InterPro"/>
</dbReference>
<sequence length="405" mass="46281">MRSFEFRYENVFVIKDNSDSSVFLMENKEPKVRKQFDFSRYQQRRIGLMLAYIGWEFDGFCAQRDVQNTVEAALFDALMKTKLVASRDQADFHICGRTDKFVSASRQVVSINVRSAVLVNDEEKKCSFTPPSKELDYPSILNSCLPSAVRVLAWAPISRDFSARFNCKGRTYKYFFPHGNLNIEAMDVACRHLVGSHDFRNFCKVDSGNNVVQHCMRTVRSARVFCLVPSHRRDSKSICCFEISANAFLRHQIRCIVAVLFAVGQSNESPLIIRQLLDVTEHPAKPNYCMASGEPLLLCSTDFDDLEWQWNQKVLNDVRKRLEMYWIRHVVKNRVIEEMLEQLNVYDDAAGGSLDVASALLPSANCKSYMPLASRPTEPSLEAKQANAKNRAKRPHPQGEESHAK</sequence>
<feature type="region of interest" description="Disordered" evidence="5">
    <location>
        <begin position="371"/>
        <end position="405"/>
    </location>
</feature>
<dbReference type="Gene3D" id="3.30.70.660">
    <property type="entry name" value="Pseudouridine synthase I, catalytic domain, C-terminal subdomain"/>
    <property type="match status" value="1"/>
</dbReference>
<dbReference type="AlphaFoldDB" id="A0A5S6QVK3"/>
<dbReference type="InterPro" id="IPR020103">
    <property type="entry name" value="PsdUridine_synth_cat_dom_sf"/>
</dbReference>
<proteinExistence type="inferred from homology"/>
<evidence type="ECO:0000313" key="8">
    <source>
        <dbReference type="WBParaSite" id="TMUE_3000011436.1"/>
    </source>
</evidence>
<evidence type="ECO:0000256" key="4">
    <source>
        <dbReference type="RuleBase" id="RU003792"/>
    </source>
</evidence>
<dbReference type="HAMAP" id="MF_00171">
    <property type="entry name" value="TruA"/>
    <property type="match status" value="1"/>
</dbReference>
<evidence type="ECO:0000256" key="1">
    <source>
        <dbReference type="ARBA" id="ARBA00009375"/>
    </source>
</evidence>
<name>A0A5S6QVK3_TRIMR</name>
<keyword evidence="7" id="KW-1185">Reference proteome</keyword>
<dbReference type="WBParaSite" id="TMUE_3000011436.1">
    <property type="protein sequence ID" value="TMUE_3000011436.1"/>
    <property type="gene ID" value="WBGene00289967"/>
</dbReference>
<dbReference type="GO" id="GO:0031119">
    <property type="term" value="P:tRNA pseudouridine synthesis"/>
    <property type="evidence" value="ECO:0007669"/>
    <property type="project" value="TreeGrafter"/>
</dbReference>
<organism evidence="7 8">
    <name type="scientific">Trichuris muris</name>
    <name type="common">Mouse whipworm</name>
    <dbReference type="NCBI Taxonomy" id="70415"/>
    <lineage>
        <taxon>Eukaryota</taxon>
        <taxon>Metazoa</taxon>
        <taxon>Ecdysozoa</taxon>
        <taxon>Nematoda</taxon>
        <taxon>Enoplea</taxon>
        <taxon>Dorylaimia</taxon>
        <taxon>Trichinellida</taxon>
        <taxon>Trichuridae</taxon>
        <taxon>Trichuris</taxon>
    </lineage>
</organism>
<dbReference type="SUPFAM" id="SSF55120">
    <property type="entry name" value="Pseudouridine synthase"/>
    <property type="match status" value="1"/>
</dbReference>